<evidence type="ECO:0000256" key="2">
    <source>
        <dbReference type="ARBA" id="ARBA00022448"/>
    </source>
</evidence>
<feature type="transmembrane region" description="Helical" evidence="8">
    <location>
        <begin position="320"/>
        <end position="339"/>
    </location>
</feature>
<name>A0A1M6LQV9_9ACTN</name>
<evidence type="ECO:0000256" key="3">
    <source>
        <dbReference type="ARBA" id="ARBA00022692"/>
    </source>
</evidence>
<dbReference type="InterPro" id="IPR006153">
    <property type="entry name" value="Cation/H_exchanger_TM"/>
</dbReference>
<feature type="domain" description="Cation/H+ exchanger transmembrane" evidence="9">
    <location>
        <begin position="26"/>
        <end position="400"/>
    </location>
</feature>
<dbReference type="RefSeq" id="WP_084737368.1">
    <property type="nucleotide sequence ID" value="NZ_FQZK01000009.1"/>
</dbReference>
<dbReference type="Pfam" id="PF00999">
    <property type="entry name" value="Na_H_Exchanger"/>
    <property type="match status" value="1"/>
</dbReference>
<feature type="transmembrane region" description="Helical" evidence="8">
    <location>
        <begin position="74"/>
        <end position="93"/>
    </location>
</feature>
<evidence type="ECO:0000256" key="1">
    <source>
        <dbReference type="ARBA" id="ARBA00004141"/>
    </source>
</evidence>
<feature type="transmembrane region" description="Helical" evidence="8">
    <location>
        <begin position="295"/>
        <end position="314"/>
    </location>
</feature>
<proteinExistence type="predicted"/>
<feature type="transmembrane region" description="Helical" evidence="8">
    <location>
        <begin position="6"/>
        <end position="24"/>
    </location>
</feature>
<dbReference type="InterPro" id="IPR038770">
    <property type="entry name" value="Na+/solute_symporter_sf"/>
</dbReference>
<keyword evidence="5" id="KW-0406">Ion transport</keyword>
<feature type="transmembrane region" description="Helical" evidence="8">
    <location>
        <begin position="36"/>
        <end position="54"/>
    </location>
</feature>
<evidence type="ECO:0000256" key="6">
    <source>
        <dbReference type="ARBA" id="ARBA00023136"/>
    </source>
</evidence>
<keyword evidence="4 8" id="KW-1133">Transmembrane helix</keyword>
<feature type="transmembrane region" description="Helical" evidence="8">
    <location>
        <begin position="205"/>
        <end position="228"/>
    </location>
</feature>
<dbReference type="GO" id="GO:1902600">
    <property type="term" value="P:proton transmembrane transport"/>
    <property type="evidence" value="ECO:0007669"/>
    <property type="project" value="InterPro"/>
</dbReference>
<comment type="subcellular location">
    <subcellularLocation>
        <location evidence="1">Membrane</location>
        <topology evidence="1">Multi-pass membrane protein</topology>
    </subcellularLocation>
</comment>
<accession>A0A1M6LQV9</accession>
<dbReference type="PANTHER" id="PTHR32468">
    <property type="entry name" value="CATION/H + ANTIPORTER"/>
    <property type="match status" value="1"/>
</dbReference>
<protein>
    <submittedName>
        <fullName evidence="10">Kef-type K+ transport system, membrane component KefB</fullName>
    </submittedName>
</protein>
<keyword evidence="11" id="KW-1185">Reference proteome</keyword>
<sequence>MSVPQEALTVLHALALGIVAFTIARGCGRLVSLLRQPAVIGEVAAGLLLAPLLLQVLGGDAFARVVPDDALDRLHVLAQVGLALFLVGLVHELRSAGTGQGARSAGWVVAGALVPPAATGLLVLAWLSASPGGGARGDASTAALALYLVVAFSITAVPVLARILTDRGEAATPEGRLSMTAAIIVDAVGWTLLAVALVLHGADTVGFGAAAAVLVLGPVAASVLRRLLSADAVSGLCRRSPRTAAVLVAAAAAAAGMGAEHGGLTLPLGAALVALAIPAGPWLRPVAAVGRAGLVGVPLFFVVSGITLAEAATGTTAWDLVVVATLAAVAGKVGGGYLGARLGGRTPVSSLRVGILLNTRGLTELIVLNIGFTAGIITAPVFAALTVMAVVTTVLTGPLLDALDRHVRRRGEPPPAAADRPVPAGAPPAPARGTGPLRTAGASTTPKDTDEH</sequence>
<keyword evidence="2" id="KW-0813">Transport</keyword>
<evidence type="ECO:0000256" key="7">
    <source>
        <dbReference type="SAM" id="MobiDB-lite"/>
    </source>
</evidence>
<dbReference type="GO" id="GO:0015297">
    <property type="term" value="F:antiporter activity"/>
    <property type="evidence" value="ECO:0007669"/>
    <property type="project" value="InterPro"/>
</dbReference>
<keyword evidence="6 8" id="KW-0472">Membrane</keyword>
<keyword evidence="3 8" id="KW-0812">Transmembrane</keyword>
<evidence type="ECO:0000256" key="8">
    <source>
        <dbReference type="SAM" id="Phobius"/>
    </source>
</evidence>
<dbReference type="AlphaFoldDB" id="A0A1M6LQV9"/>
<feature type="transmembrane region" description="Helical" evidence="8">
    <location>
        <begin position="105"/>
        <end position="129"/>
    </location>
</feature>
<organism evidence="10 11">
    <name type="scientific">Nocardiopsis flavescens</name>
    <dbReference type="NCBI Taxonomy" id="758803"/>
    <lineage>
        <taxon>Bacteria</taxon>
        <taxon>Bacillati</taxon>
        <taxon>Actinomycetota</taxon>
        <taxon>Actinomycetes</taxon>
        <taxon>Streptosporangiales</taxon>
        <taxon>Nocardiopsidaceae</taxon>
        <taxon>Nocardiopsis</taxon>
    </lineage>
</organism>
<feature type="transmembrane region" description="Helical" evidence="8">
    <location>
        <begin position="240"/>
        <end position="258"/>
    </location>
</feature>
<dbReference type="InterPro" id="IPR050794">
    <property type="entry name" value="CPA2_transporter"/>
</dbReference>
<dbReference type="PANTHER" id="PTHR32468:SF0">
    <property type="entry name" value="K(+)_H(+) ANTIPORTER 1"/>
    <property type="match status" value="1"/>
</dbReference>
<feature type="transmembrane region" description="Helical" evidence="8">
    <location>
        <begin position="376"/>
        <end position="400"/>
    </location>
</feature>
<gene>
    <name evidence="10" type="ORF">SAMN05421803_10924</name>
</gene>
<dbReference type="GO" id="GO:0016020">
    <property type="term" value="C:membrane"/>
    <property type="evidence" value="ECO:0007669"/>
    <property type="project" value="UniProtKB-SubCell"/>
</dbReference>
<dbReference type="EMBL" id="FQZK01000009">
    <property type="protein sequence ID" value="SHJ73608.1"/>
    <property type="molecule type" value="Genomic_DNA"/>
</dbReference>
<dbReference type="Proteomes" id="UP000184452">
    <property type="component" value="Unassembled WGS sequence"/>
</dbReference>
<evidence type="ECO:0000313" key="10">
    <source>
        <dbReference type="EMBL" id="SHJ73608.1"/>
    </source>
</evidence>
<dbReference type="OrthoDB" id="9793589at2"/>
<reference evidence="10 11" key="1">
    <citation type="submission" date="2016-11" db="EMBL/GenBank/DDBJ databases">
        <authorList>
            <person name="Jaros S."/>
            <person name="Januszkiewicz K."/>
            <person name="Wedrychowicz H."/>
        </authorList>
    </citation>
    <scope>NUCLEOTIDE SEQUENCE [LARGE SCALE GENOMIC DNA]</scope>
    <source>
        <strain evidence="10 11">CGMCC 4.5723</strain>
    </source>
</reference>
<feature type="region of interest" description="Disordered" evidence="7">
    <location>
        <begin position="410"/>
        <end position="452"/>
    </location>
</feature>
<evidence type="ECO:0000256" key="4">
    <source>
        <dbReference type="ARBA" id="ARBA00022989"/>
    </source>
</evidence>
<evidence type="ECO:0000313" key="11">
    <source>
        <dbReference type="Proteomes" id="UP000184452"/>
    </source>
</evidence>
<evidence type="ECO:0000259" key="9">
    <source>
        <dbReference type="Pfam" id="PF00999"/>
    </source>
</evidence>
<feature type="transmembrane region" description="Helical" evidence="8">
    <location>
        <begin position="141"/>
        <end position="165"/>
    </location>
</feature>
<dbReference type="STRING" id="758803.SAMN05421803_10924"/>
<dbReference type="Gene3D" id="1.20.1530.20">
    <property type="match status" value="1"/>
</dbReference>
<feature type="transmembrane region" description="Helical" evidence="8">
    <location>
        <begin position="177"/>
        <end position="199"/>
    </location>
</feature>
<evidence type="ECO:0000256" key="5">
    <source>
        <dbReference type="ARBA" id="ARBA00023065"/>
    </source>
</evidence>